<feature type="compositionally biased region" description="Polar residues" evidence="1">
    <location>
        <begin position="1"/>
        <end position="15"/>
    </location>
</feature>
<evidence type="ECO:0000313" key="3">
    <source>
        <dbReference type="Proteomes" id="UP000578000"/>
    </source>
</evidence>
<dbReference type="EMBL" id="JACHIE010000006">
    <property type="protein sequence ID" value="MBB6457122.1"/>
    <property type="molecule type" value="Genomic_DNA"/>
</dbReference>
<protein>
    <submittedName>
        <fullName evidence="2">Uncharacterized protein</fullName>
    </submittedName>
</protein>
<comment type="caution">
    <text evidence="2">The sequence shown here is derived from an EMBL/GenBank/DDBJ whole genome shotgun (WGS) entry which is preliminary data.</text>
</comment>
<evidence type="ECO:0000313" key="2">
    <source>
        <dbReference type="EMBL" id="MBB6457122.1"/>
    </source>
</evidence>
<name>A0A841QGE7_9PROT</name>
<reference evidence="2 3" key="1">
    <citation type="submission" date="2020-08" db="EMBL/GenBank/DDBJ databases">
        <title>Genomic Encyclopedia of Type Strains, Phase IV (KMG-IV): sequencing the most valuable type-strain genomes for metagenomic binning, comparative biology and taxonomic classification.</title>
        <authorList>
            <person name="Goeker M."/>
        </authorList>
    </citation>
    <scope>NUCLEOTIDE SEQUENCE [LARGE SCALE GENOMIC DNA]</scope>
    <source>
        <strain evidence="2 3">DSM 4491</strain>
    </source>
</reference>
<feature type="region of interest" description="Disordered" evidence="1">
    <location>
        <begin position="1"/>
        <end position="24"/>
    </location>
</feature>
<accession>A0A841QGE7</accession>
<sequence>MTAQDRNSGEGTPQPQERAKATSLFQTEATLSTAMRAPPHMRGGRMPLFVLEDAPQGQAWRGKGGVVFAGIAPEPAQTQGWRCVLEWSGPEGGTTHGGHCLCCVGRGGLDQFLLAQAQSRVRGVGEPLEVMVVVCAPQLVEVYKTQLKASVFLSAFYVLQA</sequence>
<dbReference type="AlphaFoldDB" id="A0A841QGE7"/>
<dbReference type="RefSeq" id="WP_166113593.1">
    <property type="nucleotide sequence ID" value="NZ_BAABDB010000007.1"/>
</dbReference>
<evidence type="ECO:0000256" key="1">
    <source>
        <dbReference type="SAM" id="MobiDB-lite"/>
    </source>
</evidence>
<gene>
    <name evidence="2" type="ORF">HNR55_001710</name>
</gene>
<dbReference type="Proteomes" id="UP000578000">
    <property type="component" value="Unassembled WGS sequence"/>
</dbReference>
<organism evidence="2 3">
    <name type="scientific">Acetobacter lovaniensis</name>
    <dbReference type="NCBI Taxonomy" id="104100"/>
    <lineage>
        <taxon>Bacteria</taxon>
        <taxon>Pseudomonadati</taxon>
        <taxon>Pseudomonadota</taxon>
        <taxon>Alphaproteobacteria</taxon>
        <taxon>Acetobacterales</taxon>
        <taxon>Acetobacteraceae</taxon>
        <taxon>Acetobacter</taxon>
    </lineage>
</organism>
<proteinExistence type="predicted"/>
<keyword evidence="3" id="KW-1185">Reference proteome</keyword>